<evidence type="ECO:0000313" key="1">
    <source>
        <dbReference type="EMBL" id="ROT96281.1"/>
    </source>
</evidence>
<dbReference type="EMBL" id="RDRB01000012">
    <property type="protein sequence ID" value="ROT96281.1"/>
    <property type="molecule type" value="Genomic_DNA"/>
</dbReference>
<dbReference type="AlphaFoldDB" id="A0A3N2QM56"/>
<dbReference type="Proteomes" id="UP000268016">
    <property type="component" value="Unassembled WGS sequence"/>
</dbReference>
<evidence type="ECO:0000313" key="2">
    <source>
        <dbReference type="Proteomes" id="UP000268016"/>
    </source>
</evidence>
<dbReference type="PROSITE" id="PS51257">
    <property type="entry name" value="PROKAR_LIPOPROTEIN"/>
    <property type="match status" value="1"/>
</dbReference>
<dbReference type="RefSeq" id="WP_123643849.1">
    <property type="nucleotide sequence ID" value="NZ_ML119092.1"/>
</dbReference>
<dbReference type="OrthoDB" id="7843485at2"/>
<accession>A0A3N2QM56</accession>
<organism evidence="1 2">
    <name type="scientific">Histidinibacterium lentulum</name>
    <dbReference type="NCBI Taxonomy" id="2480588"/>
    <lineage>
        <taxon>Bacteria</taxon>
        <taxon>Pseudomonadati</taxon>
        <taxon>Pseudomonadota</taxon>
        <taxon>Alphaproteobacteria</taxon>
        <taxon>Rhodobacterales</taxon>
        <taxon>Paracoccaceae</taxon>
        <taxon>Histidinibacterium</taxon>
    </lineage>
</organism>
<proteinExistence type="predicted"/>
<sequence length="163" mass="17256">MRLVFLAAFLVLAACRPESGEEAREAVARWLYPGEELAFGSGRRCTAAAFRLNQPFLRAEAIQVSDADQAVWHIAQGEAVAMRDARLSPDGLSRVLVAADLAAGAALISAVTAPRPCMGEAMTQGAGDLMTTPGAVLIYDGRARVVVIADLGRGVALYLRSRD</sequence>
<keyword evidence="2" id="KW-1185">Reference proteome</keyword>
<comment type="caution">
    <text evidence="1">The sequence shown here is derived from an EMBL/GenBank/DDBJ whole genome shotgun (WGS) entry which is preliminary data.</text>
</comment>
<protein>
    <recommendedName>
        <fullName evidence="3">Lipoprotein</fullName>
    </recommendedName>
</protein>
<name>A0A3N2QM56_9RHOB</name>
<evidence type="ECO:0008006" key="3">
    <source>
        <dbReference type="Google" id="ProtNLM"/>
    </source>
</evidence>
<reference evidence="1 2" key="1">
    <citation type="submission" date="2018-10" db="EMBL/GenBank/DDBJ databases">
        <title>Histidinibacterium lentulum gen. nov., sp. nov., a marine bacterium from the culture broth of Picochlorum sp. 122.</title>
        <authorList>
            <person name="Wang G."/>
        </authorList>
    </citation>
    <scope>NUCLEOTIDE SEQUENCE [LARGE SCALE GENOMIC DNA]</scope>
    <source>
        <strain evidence="1 2">B17</strain>
    </source>
</reference>
<gene>
    <name evidence="1" type="ORF">EAT49_18750</name>
</gene>